<feature type="transmembrane region" description="Helical" evidence="3">
    <location>
        <begin position="91"/>
        <end position="115"/>
    </location>
</feature>
<dbReference type="InterPro" id="IPR029025">
    <property type="entry name" value="T3SS_substrate_exporter_C"/>
</dbReference>
<keyword evidence="3" id="KW-1133">Transmembrane helix</keyword>
<dbReference type="PANTHER" id="PTHR30531:SF12">
    <property type="entry name" value="FLAGELLAR BIOSYNTHETIC PROTEIN FLHB"/>
    <property type="match status" value="1"/>
</dbReference>
<dbReference type="GO" id="GO:0005886">
    <property type="term" value="C:plasma membrane"/>
    <property type="evidence" value="ECO:0007669"/>
    <property type="project" value="TreeGrafter"/>
</dbReference>
<dbReference type="PRINTS" id="PR00950">
    <property type="entry name" value="TYPE3IMSPROT"/>
</dbReference>
<reference evidence="4 5" key="1">
    <citation type="submission" date="2019-09" db="EMBL/GenBank/DDBJ databases">
        <authorList>
            <person name="Depoorter E."/>
        </authorList>
    </citation>
    <scope>NUCLEOTIDE SEQUENCE [LARGE SCALE GENOMIC DNA]</scope>
    <source>
        <strain evidence="4">R-39750</strain>
    </source>
</reference>
<evidence type="ECO:0000256" key="1">
    <source>
        <dbReference type="ARBA" id="ARBA00010690"/>
    </source>
</evidence>
<keyword evidence="4" id="KW-0966">Cell projection</keyword>
<feature type="region of interest" description="Disordered" evidence="2">
    <location>
        <begin position="1"/>
        <end position="25"/>
    </location>
</feature>
<dbReference type="RefSeq" id="WP_175013203.1">
    <property type="nucleotide sequence ID" value="NZ_CABVQN010000015.1"/>
</dbReference>
<evidence type="ECO:0000256" key="3">
    <source>
        <dbReference type="SAM" id="Phobius"/>
    </source>
</evidence>
<evidence type="ECO:0000313" key="5">
    <source>
        <dbReference type="Proteomes" id="UP000494110"/>
    </source>
</evidence>
<proteinExistence type="inferred from homology"/>
<feature type="transmembrane region" description="Helical" evidence="3">
    <location>
        <begin position="31"/>
        <end position="47"/>
    </location>
</feature>
<gene>
    <name evidence="4" type="ORF">BLA39750_03374</name>
</gene>
<dbReference type="GO" id="GO:0009306">
    <property type="term" value="P:protein secretion"/>
    <property type="evidence" value="ECO:0007669"/>
    <property type="project" value="InterPro"/>
</dbReference>
<organism evidence="4 5">
    <name type="scientific">Burkholderia lata (strain ATCC 17760 / DSM 23089 / LMG 22485 / NCIMB 9086 / R18194 / 383)</name>
    <dbReference type="NCBI Taxonomy" id="482957"/>
    <lineage>
        <taxon>Bacteria</taxon>
        <taxon>Pseudomonadati</taxon>
        <taxon>Pseudomonadota</taxon>
        <taxon>Betaproteobacteria</taxon>
        <taxon>Burkholderiales</taxon>
        <taxon>Burkholderiaceae</taxon>
        <taxon>Burkholderia</taxon>
        <taxon>Burkholderia cepacia complex</taxon>
    </lineage>
</organism>
<dbReference type="EMBL" id="CABVQN010000015">
    <property type="protein sequence ID" value="VWD13237.1"/>
    <property type="molecule type" value="Genomic_DNA"/>
</dbReference>
<dbReference type="Proteomes" id="UP000494110">
    <property type="component" value="Unassembled WGS sequence"/>
</dbReference>
<dbReference type="SUPFAM" id="SSF160544">
    <property type="entry name" value="EscU C-terminal domain-like"/>
    <property type="match status" value="1"/>
</dbReference>
<accession>A0A6P2XVK6</accession>
<evidence type="ECO:0000313" key="4">
    <source>
        <dbReference type="EMBL" id="VWD13237.1"/>
    </source>
</evidence>
<keyword evidence="3" id="KW-0812">Transmembrane</keyword>
<protein>
    <submittedName>
        <fullName evidence="4">Flagellar biosynthesis protein FlhB</fullName>
    </submittedName>
</protein>
<name>A0A6P2XVK6_BURL3</name>
<keyword evidence="4" id="KW-0282">Flagellum</keyword>
<feature type="transmembrane region" description="Helical" evidence="3">
    <location>
        <begin position="152"/>
        <end position="171"/>
    </location>
</feature>
<feature type="transmembrane region" description="Helical" evidence="3">
    <location>
        <begin position="191"/>
        <end position="214"/>
    </location>
</feature>
<sequence>MAEQDENRSEAATAHRLEQARKKGMTPKSQELGMLASLAACAAYLWTDGAHLAAAVATGGVRMLAEIPAVAHTPGAMAAWLATAVLDAFRLIAPMALLSMGAGLLVAVLQTRFLFAPAAIKADMSRLNPVQGFRRVFSFQTLFDSGRTLVKMAVYSLIAWFCILSVIETVAHTPLGPHRVAELMLTSGVSFFAKLLIAAAVFAALDLVVVHRVFAKKMRMSRHEIKQEYKQREGDPRIKNQRRKIRRELVQNTRSLRSVRNADVLITNPTHYAIGLKYVPSQMAAPKVIARGAGDFAQRLKKVAFVYGIPVVESPALARRIFRETRVDQEISAGSYRDAASVYLRIRRRNGEVGA</sequence>
<dbReference type="InterPro" id="IPR006135">
    <property type="entry name" value="T3SS_substrate_exporter"/>
</dbReference>
<dbReference type="Pfam" id="PF01312">
    <property type="entry name" value="Bac_export_2"/>
    <property type="match status" value="1"/>
</dbReference>
<keyword evidence="4" id="KW-0969">Cilium</keyword>
<dbReference type="AlphaFoldDB" id="A0A6P2XVK6"/>
<feature type="compositionally biased region" description="Basic and acidic residues" evidence="2">
    <location>
        <begin position="1"/>
        <end position="21"/>
    </location>
</feature>
<comment type="similarity">
    <text evidence="1">Belongs to the type III secretion exporter family.</text>
</comment>
<evidence type="ECO:0000256" key="2">
    <source>
        <dbReference type="SAM" id="MobiDB-lite"/>
    </source>
</evidence>
<dbReference type="PANTHER" id="PTHR30531">
    <property type="entry name" value="FLAGELLAR BIOSYNTHETIC PROTEIN FLHB"/>
    <property type="match status" value="1"/>
</dbReference>
<dbReference type="Gene3D" id="3.40.1690.10">
    <property type="entry name" value="secretion proteins EscU"/>
    <property type="match status" value="1"/>
</dbReference>
<keyword evidence="3" id="KW-0472">Membrane</keyword>